<evidence type="ECO:0000259" key="2">
    <source>
        <dbReference type="Pfam" id="PF07197"/>
    </source>
</evidence>
<accession>A0A2S3GPL1</accession>
<feature type="domain" description="DUF1409" evidence="2">
    <location>
        <begin position="101"/>
        <end position="142"/>
    </location>
</feature>
<organism evidence="3">
    <name type="scientific">Panicum hallii</name>
    <dbReference type="NCBI Taxonomy" id="206008"/>
    <lineage>
        <taxon>Eukaryota</taxon>
        <taxon>Viridiplantae</taxon>
        <taxon>Streptophyta</taxon>
        <taxon>Embryophyta</taxon>
        <taxon>Tracheophyta</taxon>
        <taxon>Spermatophyta</taxon>
        <taxon>Magnoliopsida</taxon>
        <taxon>Liliopsida</taxon>
        <taxon>Poales</taxon>
        <taxon>Poaceae</taxon>
        <taxon>PACMAD clade</taxon>
        <taxon>Panicoideae</taxon>
        <taxon>Panicodae</taxon>
        <taxon>Paniceae</taxon>
        <taxon>Panicinae</taxon>
        <taxon>Panicum</taxon>
        <taxon>Panicum sect. Panicum</taxon>
    </lineage>
</organism>
<protein>
    <recommendedName>
        <fullName evidence="2">DUF1409 domain-containing protein</fullName>
    </recommendedName>
</protein>
<evidence type="ECO:0000256" key="1">
    <source>
        <dbReference type="SAM" id="MobiDB-lite"/>
    </source>
</evidence>
<name>A0A2S3GPL1_9POAL</name>
<dbReference type="InterPro" id="IPR010811">
    <property type="entry name" value="DUF1409"/>
</dbReference>
<feature type="region of interest" description="Disordered" evidence="1">
    <location>
        <begin position="1"/>
        <end position="35"/>
    </location>
</feature>
<dbReference type="Pfam" id="PF07197">
    <property type="entry name" value="DUF1409"/>
    <property type="match status" value="1"/>
</dbReference>
<gene>
    <name evidence="3" type="ORF">PAHAL_1G184500</name>
</gene>
<dbReference type="Gramene" id="PAN05976">
    <property type="protein sequence ID" value="PAN05976"/>
    <property type="gene ID" value="PAHAL_1G184500"/>
</dbReference>
<dbReference type="Proteomes" id="UP000243499">
    <property type="component" value="Chromosome 1"/>
</dbReference>
<dbReference type="AlphaFoldDB" id="A0A2S3GPL1"/>
<reference evidence="3" key="1">
    <citation type="submission" date="2018-04" db="EMBL/GenBank/DDBJ databases">
        <title>WGS assembly of Panicum hallii.</title>
        <authorList>
            <person name="Lovell J."/>
            <person name="Jenkins J."/>
            <person name="Lowry D."/>
            <person name="Mamidi S."/>
            <person name="Sreedasyam A."/>
            <person name="Weng X."/>
            <person name="Barry K."/>
            <person name="Bonette J."/>
            <person name="Campitelli B."/>
            <person name="Daum C."/>
            <person name="Gordon S."/>
            <person name="Gould B."/>
            <person name="Lipzen A."/>
            <person name="Macqueen A."/>
            <person name="Palacio-Mejia J."/>
            <person name="Plott C."/>
            <person name="Shakirov E."/>
            <person name="Shu S."/>
            <person name="Yoshinaga Y."/>
            <person name="Zane M."/>
            <person name="Rokhsar D."/>
            <person name="Grimwood J."/>
            <person name="Schmutz J."/>
            <person name="Juenger T."/>
        </authorList>
    </citation>
    <scope>NUCLEOTIDE SEQUENCE [LARGE SCALE GENOMIC DNA]</scope>
    <source>
        <strain evidence="3">FIL2</strain>
    </source>
</reference>
<evidence type="ECO:0000313" key="3">
    <source>
        <dbReference type="EMBL" id="PAN05976.1"/>
    </source>
</evidence>
<sequence>MEDNAVATPEDNPILDETRKERTPEPSTDAKISLDIPSSSAIMPLELPSPAFNPEEQDTPSSILFSTDTEEVIGTEEISSEQHQSIPNSVKFKLQGMLQLLEQDLDSLVQDAGPIRSILAEVKDLLTPNLALVLALAAYIKGFEPLILEAKRSIAHHATHQSQKEKDRAHAKEIKQKISDIEPSSAMISVELDRLKIKEAEQLRELQKTQDAIASETSRLERVPILVSQAKDEYSAFTR</sequence>
<proteinExistence type="predicted"/>
<dbReference type="EMBL" id="CM008046">
    <property type="protein sequence ID" value="PAN05976.1"/>
    <property type="molecule type" value="Genomic_DNA"/>
</dbReference>